<evidence type="ECO:0000259" key="4">
    <source>
        <dbReference type="Pfam" id="PF00593"/>
    </source>
</evidence>
<dbReference type="GO" id="GO:0009279">
    <property type="term" value="C:cell outer membrane"/>
    <property type="evidence" value="ECO:0007669"/>
    <property type="project" value="UniProtKB-SubCell"/>
</dbReference>
<dbReference type="PANTHER" id="PTHR47234">
    <property type="match status" value="1"/>
</dbReference>
<dbReference type="Proteomes" id="UP000664477">
    <property type="component" value="Unassembled WGS sequence"/>
</dbReference>
<sequence>MYLTGQYALIDSVNAEGAVRSDHHSEFNWHTTWQSGLSWEFYDGYKLIGSYATAYKAPNLGQLYTDNVAWNIKGNQI</sequence>
<dbReference type="AlphaFoldDB" id="A0A939NBX0"/>
<name>A0A939NBX0_PRORE</name>
<keyword evidence="3" id="KW-0998">Cell outer membrane</keyword>
<dbReference type="InterPro" id="IPR000531">
    <property type="entry name" value="Beta-barrel_TonB"/>
</dbReference>
<evidence type="ECO:0000313" key="6">
    <source>
        <dbReference type="Proteomes" id="UP000664477"/>
    </source>
</evidence>
<feature type="domain" description="TonB-dependent receptor-like beta-barrel" evidence="4">
    <location>
        <begin position="2"/>
        <end position="75"/>
    </location>
</feature>
<dbReference type="Gene3D" id="2.40.170.20">
    <property type="entry name" value="TonB-dependent receptor, beta-barrel domain"/>
    <property type="match status" value="1"/>
</dbReference>
<keyword evidence="5" id="KW-0675">Receptor</keyword>
<gene>
    <name evidence="5" type="ORF">J4727_10500</name>
</gene>
<evidence type="ECO:0000256" key="3">
    <source>
        <dbReference type="ARBA" id="ARBA00023237"/>
    </source>
</evidence>
<comment type="subcellular location">
    <subcellularLocation>
        <location evidence="1">Cell outer membrane</location>
    </subcellularLocation>
</comment>
<protein>
    <submittedName>
        <fullName evidence="5">TonB-dependent receptor</fullName>
    </submittedName>
</protein>
<dbReference type="PANTHER" id="PTHR47234:SF3">
    <property type="entry name" value="SECRETIN_TONB SHORT N-TERMINAL DOMAIN-CONTAINING PROTEIN"/>
    <property type="match status" value="1"/>
</dbReference>
<keyword evidence="2" id="KW-0472">Membrane</keyword>
<evidence type="ECO:0000256" key="1">
    <source>
        <dbReference type="ARBA" id="ARBA00004442"/>
    </source>
</evidence>
<evidence type="ECO:0000313" key="5">
    <source>
        <dbReference type="EMBL" id="MBO1916216.1"/>
    </source>
</evidence>
<dbReference type="SUPFAM" id="SSF56935">
    <property type="entry name" value="Porins"/>
    <property type="match status" value="1"/>
</dbReference>
<evidence type="ECO:0000256" key="2">
    <source>
        <dbReference type="ARBA" id="ARBA00023136"/>
    </source>
</evidence>
<comment type="caution">
    <text evidence="5">The sequence shown here is derived from an EMBL/GenBank/DDBJ whole genome shotgun (WGS) entry which is preliminary data.</text>
</comment>
<dbReference type="Pfam" id="PF00593">
    <property type="entry name" value="TonB_dep_Rec_b-barrel"/>
    <property type="match status" value="1"/>
</dbReference>
<reference evidence="5" key="1">
    <citation type="submission" date="2021-03" db="EMBL/GenBank/DDBJ databases">
        <title>Molecular epidemiology and mechanisms of colistin and carbapenem resistance in Enterobacteriaceae from clinical isolates, the environment and porcine samples in Pretoria, South Africa.</title>
        <authorList>
            <person name="Bogoshi D."/>
            <person name="Mbelle N.M."/>
            <person name="Naidoo V."/>
            <person name="Osei Sekyere J."/>
        </authorList>
    </citation>
    <scope>NUCLEOTIDE SEQUENCE</scope>
    <source>
        <strain evidence="5">C052</strain>
    </source>
</reference>
<proteinExistence type="predicted"/>
<dbReference type="EMBL" id="JAGETQ010000050">
    <property type="protein sequence ID" value="MBO1916216.1"/>
    <property type="molecule type" value="Genomic_DNA"/>
</dbReference>
<accession>A0A939NBX0</accession>
<organism evidence="5 6">
    <name type="scientific">Providencia rettgeri</name>
    <dbReference type="NCBI Taxonomy" id="587"/>
    <lineage>
        <taxon>Bacteria</taxon>
        <taxon>Pseudomonadati</taxon>
        <taxon>Pseudomonadota</taxon>
        <taxon>Gammaproteobacteria</taxon>
        <taxon>Enterobacterales</taxon>
        <taxon>Morganellaceae</taxon>
        <taxon>Providencia</taxon>
    </lineage>
</organism>
<dbReference type="InterPro" id="IPR036942">
    <property type="entry name" value="Beta-barrel_TonB_sf"/>
</dbReference>